<dbReference type="STRING" id="2070753.A0A3A2ZA56"/>
<dbReference type="SMART" id="SM00320">
    <property type="entry name" value="WD40"/>
    <property type="match status" value="6"/>
</dbReference>
<keyword evidence="5" id="KW-0804">Transcription</keyword>
<dbReference type="GO" id="GO:0016251">
    <property type="term" value="F:RNA polymerase II general transcription initiation factor activity"/>
    <property type="evidence" value="ECO:0007669"/>
    <property type="project" value="TreeGrafter"/>
</dbReference>
<dbReference type="SUPFAM" id="SSF50978">
    <property type="entry name" value="WD40 repeat-like"/>
    <property type="match status" value="1"/>
</dbReference>
<evidence type="ECO:0000256" key="5">
    <source>
        <dbReference type="ARBA" id="ARBA00023163"/>
    </source>
</evidence>
<dbReference type="GO" id="GO:0005669">
    <property type="term" value="C:transcription factor TFIID complex"/>
    <property type="evidence" value="ECO:0007669"/>
    <property type="project" value="TreeGrafter"/>
</dbReference>
<dbReference type="Gene3D" id="1.25.40.500">
    <property type="entry name" value="TFIID subunit TAF5, NTD2 domain"/>
    <property type="match status" value="1"/>
</dbReference>
<keyword evidence="3" id="KW-0677">Repeat</keyword>
<feature type="compositionally biased region" description="Low complexity" evidence="8">
    <location>
        <begin position="653"/>
        <end position="672"/>
    </location>
</feature>
<dbReference type="InterPro" id="IPR020472">
    <property type="entry name" value="WD40_PAC1"/>
</dbReference>
<feature type="domain" description="TFIID subunit TAF5 NTD2" evidence="9">
    <location>
        <begin position="105"/>
        <end position="234"/>
    </location>
</feature>
<evidence type="ECO:0000259" key="9">
    <source>
        <dbReference type="Pfam" id="PF04494"/>
    </source>
</evidence>
<reference evidence="11" key="1">
    <citation type="submission" date="2017-02" db="EMBL/GenBank/DDBJ databases">
        <authorList>
            <person name="Tafer H."/>
            <person name="Lopandic K."/>
        </authorList>
    </citation>
    <scope>NUCLEOTIDE SEQUENCE [LARGE SCALE GENOMIC DNA]</scope>
    <source>
        <strain evidence="11">CBS 366.77</strain>
    </source>
</reference>
<feature type="region of interest" description="Disordered" evidence="8">
    <location>
        <begin position="1"/>
        <end position="64"/>
    </location>
</feature>
<feature type="repeat" description="WD" evidence="7">
    <location>
        <begin position="481"/>
        <end position="512"/>
    </location>
</feature>
<keyword evidence="6" id="KW-0539">Nucleus</keyword>
<dbReference type="InterPro" id="IPR019775">
    <property type="entry name" value="WD40_repeat_CS"/>
</dbReference>
<organism evidence="10 11">
    <name type="scientific">Aspergillus sclerotialis</name>
    <dbReference type="NCBI Taxonomy" id="2070753"/>
    <lineage>
        <taxon>Eukaryota</taxon>
        <taxon>Fungi</taxon>
        <taxon>Dikarya</taxon>
        <taxon>Ascomycota</taxon>
        <taxon>Pezizomycotina</taxon>
        <taxon>Eurotiomycetes</taxon>
        <taxon>Eurotiomycetidae</taxon>
        <taxon>Eurotiales</taxon>
        <taxon>Aspergillaceae</taxon>
        <taxon>Aspergillus</taxon>
        <taxon>Aspergillus subgen. Polypaecilum</taxon>
    </lineage>
</organism>
<feature type="repeat" description="WD" evidence="7">
    <location>
        <begin position="523"/>
        <end position="564"/>
    </location>
</feature>
<feature type="repeat" description="WD" evidence="7">
    <location>
        <begin position="428"/>
        <end position="473"/>
    </location>
</feature>
<evidence type="ECO:0000256" key="6">
    <source>
        <dbReference type="ARBA" id="ARBA00023242"/>
    </source>
</evidence>
<dbReference type="SUPFAM" id="SSF101447">
    <property type="entry name" value="Formin homology 2 domain (FH2 domain)"/>
    <property type="match status" value="1"/>
</dbReference>
<dbReference type="PANTHER" id="PTHR19879:SF1">
    <property type="entry name" value="CANNONBALL-RELATED"/>
    <property type="match status" value="1"/>
</dbReference>
<feature type="compositionally biased region" description="Pro residues" evidence="8">
    <location>
        <begin position="14"/>
        <end position="45"/>
    </location>
</feature>
<dbReference type="Pfam" id="PF04494">
    <property type="entry name" value="TFIID_NTD2"/>
    <property type="match status" value="1"/>
</dbReference>
<feature type="repeat" description="WD" evidence="7">
    <location>
        <begin position="615"/>
        <end position="641"/>
    </location>
</feature>
<keyword evidence="2 7" id="KW-0853">WD repeat</keyword>
<dbReference type="EMBL" id="MVGC01000349">
    <property type="protein sequence ID" value="RJE19992.1"/>
    <property type="molecule type" value="Genomic_DNA"/>
</dbReference>
<dbReference type="OrthoDB" id="10266330at2759"/>
<sequence>MARRRQPIRRPRPRPPPPSPNRPAPPPPAPPPPPPPPAPPPPPQAPVDERPPAPSTVESRNRARDAVIDYLAKKGYNRTEAMLRMESANQEIDGRPLPPLGEDARPKYRLGFDLLKVWVEDNLDLYKPELRRVMWPLFVYSFLNMISSMYTQDAKQFFAANKNLFLPEHADDVRALETIALPEHVQDNTVANLYRNNKYRLVLSNPAFAHLIQFLEGKQKEGGSVMTAILSSYCSVITKDRSADERFSFAALLGSDQAFPAEDEGIPGHHPALPILVITLLWLGDVRGELEEEDAKNPPLPGRNTLIQEFDQMIKKEEDEEAPTRNDIPFPACTARDVMIEVQKVIDHRDRFRIEGRTGGVGPGVSICMFTFHNTNDSITCLDFSGDQMLVAAGFEQSYIRVWSTDGKKIRATYEDVEITSPANSHRLIGHSGPVYAVAFAPAIARDDPEVPTNARWLLSASADATIRLWSLDLWQCMVVYKGHDGPVWDLSWGPYGHYFVSGGHDKTARLWVSDHIRQQRIFAGHDQDVDCVCFHPNNAYVFTASCDHTVRMWAVTTGNAVRMFTGHTGKISALSCSRDGKLLASADDQGSILIWDLAPGRLLKRMRGHGKGGVWSLSWCAESTVLVSGGADCTVRVWDIHGPAQDQSQTRGTADGTAGAKDASSSATAGAQPSTMGKKKGKDVVVTPDQISAFPTKKSPVYKVQFTNMNLVLAGGAFLPE</sequence>
<dbReference type="InterPro" id="IPR001680">
    <property type="entry name" value="WD40_rpt"/>
</dbReference>
<dbReference type="CDD" id="cd00200">
    <property type="entry name" value="WD40"/>
    <property type="match status" value="1"/>
</dbReference>
<dbReference type="InterPro" id="IPR015943">
    <property type="entry name" value="WD40/YVTN_repeat-like_dom_sf"/>
</dbReference>
<evidence type="ECO:0000256" key="4">
    <source>
        <dbReference type="ARBA" id="ARBA00023015"/>
    </source>
</evidence>
<dbReference type="InterPro" id="IPR007582">
    <property type="entry name" value="TFIID_NTD2"/>
</dbReference>
<feature type="region of interest" description="Disordered" evidence="8">
    <location>
        <begin position="645"/>
        <end position="683"/>
    </location>
</feature>
<dbReference type="PRINTS" id="PR00320">
    <property type="entry name" value="GPROTEINBRPT"/>
</dbReference>
<dbReference type="GO" id="GO:0006367">
    <property type="term" value="P:transcription initiation at RNA polymerase II promoter"/>
    <property type="evidence" value="ECO:0007669"/>
    <property type="project" value="TreeGrafter"/>
</dbReference>
<keyword evidence="11" id="KW-1185">Reference proteome</keyword>
<evidence type="ECO:0000256" key="3">
    <source>
        <dbReference type="ARBA" id="ARBA00022737"/>
    </source>
</evidence>
<dbReference type="PANTHER" id="PTHR19879">
    <property type="entry name" value="TRANSCRIPTION INITIATION FACTOR TFIID"/>
    <property type="match status" value="1"/>
</dbReference>
<evidence type="ECO:0000256" key="8">
    <source>
        <dbReference type="SAM" id="MobiDB-lite"/>
    </source>
</evidence>
<protein>
    <recommendedName>
        <fullName evidence="9">TFIID subunit TAF5 NTD2 domain-containing protein</fullName>
    </recommendedName>
</protein>
<dbReference type="InterPro" id="IPR036322">
    <property type="entry name" value="WD40_repeat_dom_sf"/>
</dbReference>
<dbReference type="PROSITE" id="PS50294">
    <property type="entry name" value="WD_REPEATS_REGION"/>
    <property type="match status" value="4"/>
</dbReference>
<feature type="compositionally biased region" description="Basic residues" evidence="8">
    <location>
        <begin position="1"/>
        <end position="13"/>
    </location>
</feature>
<dbReference type="Gene3D" id="2.130.10.10">
    <property type="entry name" value="YVTN repeat-like/Quinoprotein amine dehydrogenase"/>
    <property type="match status" value="2"/>
</dbReference>
<evidence type="ECO:0000313" key="10">
    <source>
        <dbReference type="EMBL" id="RJE19992.1"/>
    </source>
</evidence>
<dbReference type="AlphaFoldDB" id="A0A3A2ZA56"/>
<dbReference type="PROSITE" id="PS50082">
    <property type="entry name" value="WD_REPEATS_2"/>
    <property type="match status" value="6"/>
</dbReference>
<feature type="repeat" description="WD" evidence="7">
    <location>
        <begin position="565"/>
        <end position="606"/>
    </location>
</feature>
<keyword evidence="4" id="KW-0805">Transcription regulation</keyword>
<dbReference type="Proteomes" id="UP000266188">
    <property type="component" value="Unassembled WGS sequence"/>
</dbReference>
<evidence type="ECO:0000313" key="11">
    <source>
        <dbReference type="Proteomes" id="UP000266188"/>
    </source>
</evidence>
<dbReference type="CDD" id="cd08044">
    <property type="entry name" value="TAF5_NTD2"/>
    <property type="match status" value="1"/>
</dbReference>
<dbReference type="Pfam" id="PF00400">
    <property type="entry name" value="WD40"/>
    <property type="match status" value="6"/>
</dbReference>
<evidence type="ECO:0000256" key="1">
    <source>
        <dbReference type="ARBA" id="ARBA00004123"/>
    </source>
</evidence>
<evidence type="ECO:0000256" key="7">
    <source>
        <dbReference type="PROSITE-ProRule" id="PRU00221"/>
    </source>
</evidence>
<gene>
    <name evidence="10" type="ORF">PHISCL_07663</name>
</gene>
<comment type="subcellular location">
    <subcellularLocation>
        <location evidence="1">Nucleus</location>
    </subcellularLocation>
</comment>
<accession>A0A3A2ZA56</accession>
<dbReference type="InterPro" id="IPR037264">
    <property type="entry name" value="TFIID_NTD2_sf"/>
</dbReference>
<dbReference type="SUPFAM" id="SSF160897">
    <property type="entry name" value="Taf5 N-terminal domain-like"/>
    <property type="match status" value="1"/>
</dbReference>
<proteinExistence type="predicted"/>
<comment type="caution">
    <text evidence="10">The sequence shown here is derived from an EMBL/GenBank/DDBJ whole genome shotgun (WGS) entry which is preliminary data.</text>
</comment>
<dbReference type="PROSITE" id="PS00678">
    <property type="entry name" value="WD_REPEATS_1"/>
    <property type="match status" value="1"/>
</dbReference>
<name>A0A3A2ZA56_9EURO</name>
<feature type="repeat" description="WD" evidence="7">
    <location>
        <begin position="372"/>
        <end position="413"/>
    </location>
</feature>
<evidence type="ECO:0000256" key="2">
    <source>
        <dbReference type="ARBA" id="ARBA00022574"/>
    </source>
</evidence>